<organism evidence="3 4">
    <name type="scientific">Paracoccus alcaliphilus</name>
    <dbReference type="NCBI Taxonomy" id="34002"/>
    <lineage>
        <taxon>Bacteria</taxon>
        <taxon>Pseudomonadati</taxon>
        <taxon>Pseudomonadota</taxon>
        <taxon>Alphaproteobacteria</taxon>
        <taxon>Rhodobacterales</taxon>
        <taxon>Paracoccaceae</taxon>
        <taxon>Paracoccus</taxon>
    </lineage>
</organism>
<keyword evidence="4" id="KW-1185">Reference proteome</keyword>
<feature type="compositionally biased region" description="Low complexity" evidence="1">
    <location>
        <begin position="96"/>
        <end position="109"/>
    </location>
</feature>
<keyword evidence="2" id="KW-0812">Transmembrane</keyword>
<feature type="transmembrane region" description="Helical" evidence="2">
    <location>
        <begin position="38"/>
        <end position="65"/>
    </location>
</feature>
<feature type="region of interest" description="Disordered" evidence="1">
    <location>
        <begin position="96"/>
        <end position="125"/>
    </location>
</feature>
<protein>
    <recommendedName>
        <fullName evidence="5">Holin-X, holin superfamily III</fullName>
    </recommendedName>
</protein>
<sequence>MVWVQRVTGAVFAIGVVALIAAVVTMAMRADSVPPLPIYAGILGLVALILLAGACMALISIAISARRGSEALWRLAKQGGTTTAAIGPARPFSAQPLREAAQPEPAEPASTRPPRPSGRRLVAER</sequence>
<keyword evidence="2" id="KW-0472">Membrane</keyword>
<accession>A0A1H8LJW7</accession>
<evidence type="ECO:0000313" key="3">
    <source>
        <dbReference type="EMBL" id="SEO05407.1"/>
    </source>
</evidence>
<feature type="transmembrane region" description="Helical" evidence="2">
    <location>
        <begin position="7"/>
        <end position="26"/>
    </location>
</feature>
<dbReference type="OrthoDB" id="7777240at2"/>
<dbReference type="EMBL" id="FODE01000031">
    <property type="protein sequence ID" value="SEO05407.1"/>
    <property type="molecule type" value="Genomic_DNA"/>
</dbReference>
<gene>
    <name evidence="3" type="ORF">SAMN04489859_103138</name>
</gene>
<name>A0A1H8LJW7_9RHOB</name>
<dbReference type="RefSeq" id="WP_139208218.1">
    <property type="nucleotide sequence ID" value="NZ_CP067124.1"/>
</dbReference>
<evidence type="ECO:0000313" key="4">
    <source>
        <dbReference type="Proteomes" id="UP000199054"/>
    </source>
</evidence>
<evidence type="ECO:0008006" key="5">
    <source>
        <dbReference type="Google" id="ProtNLM"/>
    </source>
</evidence>
<keyword evidence="2" id="KW-1133">Transmembrane helix</keyword>
<evidence type="ECO:0000256" key="1">
    <source>
        <dbReference type="SAM" id="MobiDB-lite"/>
    </source>
</evidence>
<dbReference type="STRING" id="34002.SAMN04489859_103138"/>
<reference evidence="3 4" key="1">
    <citation type="submission" date="2016-10" db="EMBL/GenBank/DDBJ databases">
        <authorList>
            <person name="de Groot N.N."/>
        </authorList>
    </citation>
    <scope>NUCLEOTIDE SEQUENCE [LARGE SCALE GENOMIC DNA]</scope>
    <source>
        <strain evidence="3 4">DSM 8512</strain>
    </source>
</reference>
<dbReference type="AlphaFoldDB" id="A0A1H8LJW7"/>
<evidence type="ECO:0000256" key="2">
    <source>
        <dbReference type="SAM" id="Phobius"/>
    </source>
</evidence>
<dbReference type="Proteomes" id="UP000199054">
    <property type="component" value="Unassembled WGS sequence"/>
</dbReference>
<proteinExistence type="predicted"/>